<evidence type="ECO:0000256" key="1">
    <source>
        <dbReference type="ARBA" id="ARBA00001974"/>
    </source>
</evidence>
<evidence type="ECO:0008006" key="7">
    <source>
        <dbReference type="Google" id="ProtNLM"/>
    </source>
</evidence>
<evidence type="ECO:0000313" key="6">
    <source>
        <dbReference type="Proteomes" id="UP000324241"/>
    </source>
</evidence>
<dbReference type="RefSeq" id="XP_033424441.1">
    <property type="nucleotide sequence ID" value="XM_033573889.1"/>
</dbReference>
<comment type="cofactor">
    <cofactor evidence="1">
        <name>FAD</name>
        <dbReference type="ChEBI" id="CHEBI:57692"/>
    </cofactor>
</comment>
<dbReference type="InterPro" id="IPR051209">
    <property type="entry name" value="FAD-bind_Monooxygenase_sf"/>
</dbReference>
<keyword evidence="4" id="KW-0274">FAD</keyword>
<dbReference type="SUPFAM" id="SSF51905">
    <property type="entry name" value="FAD/NAD(P)-binding domain"/>
    <property type="match status" value="2"/>
</dbReference>
<dbReference type="InterPro" id="IPR036188">
    <property type="entry name" value="FAD/NAD-bd_sf"/>
</dbReference>
<dbReference type="EMBL" id="QUQM01000006">
    <property type="protein sequence ID" value="KAA8645080.1"/>
    <property type="molecule type" value="Genomic_DNA"/>
</dbReference>
<organism evidence="5 6">
    <name type="scientific">Aspergillus tanneri</name>
    <dbReference type="NCBI Taxonomy" id="1220188"/>
    <lineage>
        <taxon>Eukaryota</taxon>
        <taxon>Fungi</taxon>
        <taxon>Dikarya</taxon>
        <taxon>Ascomycota</taxon>
        <taxon>Pezizomycotina</taxon>
        <taxon>Eurotiomycetes</taxon>
        <taxon>Eurotiomycetidae</taxon>
        <taxon>Eurotiales</taxon>
        <taxon>Aspergillaceae</taxon>
        <taxon>Aspergillus</taxon>
        <taxon>Aspergillus subgen. Circumdati</taxon>
    </lineage>
</organism>
<evidence type="ECO:0000313" key="5">
    <source>
        <dbReference type="EMBL" id="KAA8645080.1"/>
    </source>
</evidence>
<dbReference type="Proteomes" id="UP000324241">
    <property type="component" value="Unassembled WGS sequence"/>
</dbReference>
<proteinExistence type="inferred from homology"/>
<dbReference type="Pfam" id="PF13450">
    <property type="entry name" value="NAD_binding_8"/>
    <property type="match status" value="1"/>
</dbReference>
<evidence type="ECO:0000256" key="4">
    <source>
        <dbReference type="ARBA" id="ARBA00022827"/>
    </source>
</evidence>
<dbReference type="VEuPathDB" id="FungiDB:EYZ11_012818"/>
<dbReference type="VEuPathDB" id="FungiDB:EYZ11_012677"/>
<evidence type="ECO:0000256" key="2">
    <source>
        <dbReference type="ARBA" id="ARBA00010139"/>
    </source>
</evidence>
<dbReference type="GeneID" id="54331994"/>
<comment type="similarity">
    <text evidence="2">Belongs to the FAD-binding monooxygenase family.</text>
</comment>
<comment type="caution">
    <text evidence="5">The sequence shown here is derived from an EMBL/GenBank/DDBJ whole genome shotgun (WGS) entry which is preliminary data.</text>
</comment>
<name>A0A5M9MI80_9EURO</name>
<dbReference type="PANTHER" id="PTHR42877:SF5">
    <property type="entry name" value="L-ORNITHINE N(5)-MONOOXYGENASE-RELATED"/>
    <property type="match status" value="1"/>
</dbReference>
<dbReference type="Gene3D" id="3.50.50.60">
    <property type="entry name" value="FAD/NAD(P)-binding domain"/>
    <property type="match status" value="2"/>
</dbReference>
<dbReference type="PANTHER" id="PTHR42877">
    <property type="entry name" value="L-ORNITHINE N(5)-MONOOXYGENASE-RELATED"/>
    <property type="match status" value="1"/>
</dbReference>
<dbReference type="AlphaFoldDB" id="A0A5M9MI80"/>
<accession>A0A5M9MI80</accession>
<reference evidence="5 6" key="1">
    <citation type="submission" date="2019-08" db="EMBL/GenBank/DDBJ databases">
        <title>The genome sequence of a newly discovered highly antifungal drug resistant Aspergillus species, Aspergillus tanneri NIH 1004.</title>
        <authorList>
            <person name="Mounaud S."/>
            <person name="Singh I."/>
            <person name="Joardar V."/>
            <person name="Pakala S."/>
            <person name="Pakala S."/>
            <person name="Venepally P."/>
            <person name="Chung J.K."/>
            <person name="Losada L."/>
            <person name="Nierman W.C."/>
        </authorList>
    </citation>
    <scope>NUCLEOTIDE SEQUENCE [LARGE SCALE GENOMIC DNA]</scope>
    <source>
        <strain evidence="5 6">NIH1004</strain>
    </source>
</reference>
<protein>
    <recommendedName>
        <fullName evidence="7">FAD/NAD(P)-binding domain-containing protein</fullName>
    </recommendedName>
</protein>
<dbReference type="OrthoDB" id="74360at2759"/>
<evidence type="ECO:0000256" key="3">
    <source>
        <dbReference type="ARBA" id="ARBA00022630"/>
    </source>
</evidence>
<keyword evidence="3" id="KW-0285">Flavoprotein</keyword>
<sequence length="417" mass="46950">MASVEAHPFRKVIIVGAGFSGLTMACQMKHRLKCDDFVVYDRESGFGGTWRVNTYPGCGVDIPAVFYSLSFAPNPDFSNFFPKQKEVLQYINRVAFRLNVSQHLVGNTEWLGASWQDDTKTWRVRLCDLSTGQNFVQTCSILISAVGVLENPQPFNVQGIENFTGDIMHTARWNHSVSLRDKNVVVIGNGASATQVIPTIAPEARSITQFIRRRVFDHDGYILSLNRDNVHLTNDPVTNLHKRSISTLSGTQYPADVIILANGFSLTHFNAELQGRHGRRRNDHWKDMGYIEAFNTVAMSGFPNFFYILGPNSGRGHTSAVHSIESYVNLITRVIRPIIAGSALSVEPKLASEKAYNERLHDALGKTVFTNSCHTWYIDSKTGRNWAIFPWTSFYMWWITELAGLGDWEYEVLTALC</sequence>
<gene>
    <name evidence="5" type="ORF">ATNIH1004_009292</name>
</gene>